<sequence length="142" mass="15893">MASQPHYVASLLRERCCLTCNPSSILQRLLHGARGKGEEEDKMRRYKRNCAVGCDIASRIDEVVDAEARAKMAKWGDPSDDGYVFSGDDVDKAEEELSKWLRVLRSACYDECHKACEASEEATNKCTRACSAGCDNFFNDLK</sequence>
<dbReference type="GeneID" id="25568904"/>
<organism evidence="1 2">
    <name type="scientific">Thecamonas trahens ATCC 50062</name>
    <dbReference type="NCBI Taxonomy" id="461836"/>
    <lineage>
        <taxon>Eukaryota</taxon>
        <taxon>Apusozoa</taxon>
        <taxon>Apusomonadida</taxon>
        <taxon>Apusomonadidae</taxon>
        <taxon>Thecamonas</taxon>
    </lineage>
</organism>
<dbReference type="EMBL" id="GL349496">
    <property type="protein sequence ID" value="KNC55147.1"/>
    <property type="molecule type" value="Genomic_DNA"/>
</dbReference>
<dbReference type="RefSeq" id="XP_013753204.1">
    <property type="nucleotide sequence ID" value="XM_013897750.1"/>
</dbReference>
<proteinExistence type="predicted"/>
<accession>A0A0L0DSG2</accession>
<gene>
    <name evidence="1" type="ORF">AMSG_10754</name>
</gene>
<evidence type="ECO:0000313" key="2">
    <source>
        <dbReference type="Proteomes" id="UP000054408"/>
    </source>
</evidence>
<reference evidence="1 2" key="1">
    <citation type="submission" date="2010-05" db="EMBL/GenBank/DDBJ databases">
        <title>The Genome Sequence of Thecamonas trahens ATCC 50062.</title>
        <authorList>
            <consortium name="The Broad Institute Genome Sequencing Platform"/>
            <person name="Russ C."/>
            <person name="Cuomo C."/>
            <person name="Shea T."/>
            <person name="Young S.K."/>
            <person name="Zeng Q."/>
            <person name="Koehrsen M."/>
            <person name="Haas B."/>
            <person name="Borodovsky M."/>
            <person name="Guigo R."/>
            <person name="Alvarado L."/>
            <person name="Berlin A."/>
            <person name="Bochicchio J."/>
            <person name="Borenstein D."/>
            <person name="Chapman S."/>
            <person name="Chen Z."/>
            <person name="Freedman E."/>
            <person name="Gellesch M."/>
            <person name="Goldberg J."/>
            <person name="Griggs A."/>
            <person name="Gujja S."/>
            <person name="Heilman E."/>
            <person name="Heiman D."/>
            <person name="Hepburn T."/>
            <person name="Howarth C."/>
            <person name="Jen D."/>
            <person name="Larson L."/>
            <person name="Mehta T."/>
            <person name="Park D."/>
            <person name="Pearson M."/>
            <person name="Roberts A."/>
            <person name="Saif S."/>
            <person name="Shenoy N."/>
            <person name="Sisk P."/>
            <person name="Stolte C."/>
            <person name="Sykes S."/>
            <person name="Thomson T."/>
            <person name="Walk T."/>
            <person name="White J."/>
            <person name="Yandava C."/>
            <person name="Burger G."/>
            <person name="Gray M.W."/>
            <person name="Holland P.W.H."/>
            <person name="King N."/>
            <person name="Lang F.B.F."/>
            <person name="Roger A.J."/>
            <person name="Ruiz-Trillo I."/>
            <person name="Lander E."/>
            <person name="Nusbaum C."/>
        </authorList>
    </citation>
    <scope>NUCLEOTIDE SEQUENCE [LARGE SCALE GENOMIC DNA]</scope>
    <source>
        <strain evidence="1 2">ATCC 50062</strain>
    </source>
</reference>
<dbReference type="eggNOG" id="ENOG502SY0P">
    <property type="taxonomic scope" value="Eukaryota"/>
</dbReference>
<dbReference type="Proteomes" id="UP000054408">
    <property type="component" value="Unassembled WGS sequence"/>
</dbReference>
<name>A0A0L0DSG2_THETB</name>
<protein>
    <submittedName>
        <fullName evidence="1">Uncharacterized protein</fullName>
    </submittedName>
</protein>
<keyword evidence="2" id="KW-1185">Reference proteome</keyword>
<dbReference type="AlphaFoldDB" id="A0A0L0DSG2"/>
<evidence type="ECO:0000313" key="1">
    <source>
        <dbReference type="EMBL" id="KNC55147.1"/>
    </source>
</evidence>